<keyword evidence="1" id="KW-0472">Membrane</keyword>
<dbReference type="Proteomes" id="UP000059680">
    <property type="component" value="Chromosome 1"/>
</dbReference>
<protein>
    <submittedName>
        <fullName evidence="2">Os01g0900750 protein</fullName>
    </submittedName>
</protein>
<name>A0A0P0VBS6_ORYSJ</name>
<gene>
    <name evidence="2" type="ordered locus">Os01g0900750</name>
    <name evidence="2" type="ORF">OSNPB_010900750</name>
</gene>
<keyword evidence="1" id="KW-0812">Transmembrane</keyword>
<reference evidence="2 3" key="2">
    <citation type="journal article" date="2013" name="Plant Cell Physiol.">
        <title>Rice Annotation Project Database (RAP-DB): an integrative and interactive database for rice genomics.</title>
        <authorList>
            <person name="Sakai H."/>
            <person name="Lee S.S."/>
            <person name="Tanaka T."/>
            <person name="Numa H."/>
            <person name="Kim J."/>
            <person name="Kawahara Y."/>
            <person name="Wakimoto H."/>
            <person name="Yang C.C."/>
            <person name="Iwamoto M."/>
            <person name="Abe T."/>
            <person name="Yamada Y."/>
            <person name="Muto A."/>
            <person name="Inokuchi H."/>
            <person name="Ikemura T."/>
            <person name="Matsumoto T."/>
            <person name="Sasaki T."/>
            <person name="Itoh T."/>
        </authorList>
    </citation>
    <scope>NUCLEOTIDE SEQUENCE [LARGE SCALE GENOMIC DNA]</scope>
    <source>
        <strain evidence="3">cv. Nipponbare</strain>
    </source>
</reference>
<reference evidence="3" key="1">
    <citation type="journal article" date="2005" name="Nature">
        <title>The map-based sequence of the rice genome.</title>
        <authorList>
            <consortium name="International rice genome sequencing project (IRGSP)"/>
            <person name="Matsumoto T."/>
            <person name="Wu J."/>
            <person name="Kanamori H."/>
            <person name="Katayose Y."/>
            <person name="Fujisawa M."/>
            <person name="Namiki N."/>
            <person name="Mizuno H."/>
            <person name="Yamamoto K."/>
            <person name="Antonio B.A."/>
            <person name="Baba T."/>
            <person name="Sakata K."/>
            <person name="Nagamura Y."/>
            <person name="Aoki H."/>
            <person name="Arikawa K."/>
            <person name="Arita K."/>
            <person name="Bito T."/>
            <person name="Chiden Y."/>
            <person name="Fujitsuka N."/>
            <person name="Fukunaka R."/>
            <person name="Hamada M."/>
            <person name="Harada C."/>
            <person name="Hayashi A."/>
            <person name="Hijishita S."/>
            <person name="Honda M."/>
            <person name="Hosokawa S."/>
            <person name="Ichikawa Y."/>
            <person name="Idonuma A."/>
            <person name="Iijima M."/>
            <person name="Ikeda M."/>
            <person name="Ikeno M."/>
            <person name="Ito K."/>
            <person name="Ito S."/>
            <person name="Ito T."/>
            <person name="Ito Y."/>
            <person name="Ito Y."/>
            <person name="Iwabuchi A."/>
            <person name="Kamiya K."/>
            <person name="Karasawa W."/>
            <person name="Kurita K."/>
            <person name="Katagiri S."/>
            <person name="Kikuta A."/>
            <person name="Kobayashi H."/>
            <person name="Kobayashi N."/>
            <person name="Machita K."/>
            <person name="Maehara T."/>
            <person name="Masukawa M."/>
            <person name="Mizubayashi T."/>
            <person name="Mukai Y."/>
            <person name="Nagasaki H."/>
            <person name="Nagata Y."/>
            <person name="Naito S."/>
            <person name="Nakashima M."/>
            <person name="Nakama Y."/>
            <person name="Nakamichi Y."/>
            <person name="Nakamura M."/>
            <person name="Meguro A."/>
            <person name="Negishi M."/>
            <person name="Ohta I."/>
            <person name="Ohta T."/>
            <person name="Okamoto M."/>
            <person name="Ono N."/>
            <person name="Saji S."/>
            <person name="Sakaguchi M."/>
            <person name="Sakai K."/>
            <person name="Shibata M."/>
            <person name="Shimokawa T."/>
            <person name="Song J."/>
            <person name="Takazaki Y."/>
            <person name="Terasawa K."/>
            <person name="Tsugane M."/>
            <person name="Tsuji K."/>
            <person name="Ueda S."/>
            <person name="Waki K."/>
            <person name="Yamagata H."/>
            <person name="Yamamoto M."/>
            <person name="Yamamoto S."/>
            <person name="Yamane H."/>
            <person name="Yoshiki S."/>
            <person name="Yoshihara R."/>
            <person name="Yukawa K."/>
            <person name="Zhong H."/>
            <person name="Yano M."/>
            <person name="Yuan Q."/>
            <person name="Ouyang S."/>
            <person name="Liu J."/>
            <person name="Jones K.M."/>
            <person name="Gansberger K."/>
            <person name="Moffat K."/>
            <person name="Hill J."/>
            <person name="Bera J."/>
            <person name="Fadrosh D."/>
            <person name="Jin S."/>
            <person name="Johri S."/>
            <person name="Kim M."/>
            <person name="Overton L."/>
            <person name="Reardon M."/>
            <person name="Tsitrin T."/>
            <person name="Vuong H."/>
            <person name="Weaver B."/>
            <person name="Ciecko A."/>
            <person name="Tallon L."/>
            <person name="Jackson J."/>
            <person name="Pai G."/>
            <person name="Aken S.V."/>
            <person name="Utterback T."/>
            <person name="Reidmuller S."/>
            <person name="Feldblyum T."/>
            <person name="Hsiao J."/>
            <person name="Zismann V."/>
            <person name="Iobst S."/>
            <person name="de Vazeille A.R."/>
            <person name="Buell C.R."/>
            <person name="Ying K."/>
            <person name="Li Y."/>
            <person name="Lu T."/>
            <person name="Huang Y."/>
            <person name="Zhao Q."/>
            <person name="Feng Q."/>
            <person name="Zhang L."/>
            <person name="Zhu J."/>
            <person name="Weng Q."/>
            <person name="Mu J."/>
            <person name="Lu Y."/>
            <person name="Fan D."/>
            <person name="Liu Y."/>
            <person name="Guan J."/>
            <person name="Zhang Y."/>
            <person name="Yu S."/>
            <person name="Liu X."/>
            <person name="Zhang Y."/>
            <person name="Hong G."/>
            <person name="Han B."/>
            <person name="Choisne N."/>
            <person name="Demange N."/>
            <person name="Orjeda G."/>
            <person name="Samain S."/>
            <person name="Cattolico L."/>
            <person name="Pelletier E."/>
            <person name="Couloux A."/>
            <person name="Segurens B."/>
            <person name="Wincker P."/>
            <person name="D'Hont A."/>
            <person name="Scarpelli C."/>
            <person name="Weissenbach J."/>
            <person name="Salanoubat M."/>
            <person name="Quetier F."/>
            <person name="Yu Y."/>
            <person name="Kim H.R."/>
            <person name="Rambo T."/>
            <person name="Currie J."/>
            <person name="Collura K."/>
            <person name="Luo M."/>
            <person name="Yang T."/>
            <person name="Ammiraju J.S.S."/>
            <person name="Engler F."/>
            <person name="Soderlund C."/>
            <person name="Wing R.A."/>
            <person name="Palmer L.E."/>
            <person name="de la Bastide M."/>
            <person name="Spiegel L."/>
            <person name="Nascimento L."/>
            <person name="Zutavern T."/>
            <person name="O'Shaughnessy A."/>
            <person name="Dike S."/>
            <person name="Dedhia N."/>
            <person name="Preston R."/>
            <person name="Balija V."/>
            <person name="McCombie W.R."/>
            <person name="Chow T."/>
            <person name="Chen H."/>
            <person name="Chung M."/>
            <person name="Chen C."/>
            <person name="Shaw J."/>
            <person name="Wu H."/>
            <person name="Hsiao K."/>
            <person name="Chao Y."/>
            <person name="Chu M."/>
            <person name="Cheng C."/>
            <person name="Hour A."/>
            <person name="Lee P."/>
            <person name="Lin S."/>
            <person name="Lin Y."/>
            <person name="Liou J."/>
            <person name="Liu S."/>
            <person name="Hsing Y."/>
            <person name="Raghuvanshi S."/>
            <person name="Mohanty A."/>
            <person name="Bharti A.K."/>
            <person name="Gaur A."/>
            <person name="Gupta V."/>
            <person name="Kumar D."/>
            <person name="Ravi V."/>
            <person name="Vij S."/>
            <person name="Kapur A."/>
            <person name="Khurana P."/>
            <person name="Khurana P."/>
            <person name="Khurana J.P."/>
            <person name="Tyagi A.K."/>
            <person name="Gaikwad K."/>
            <person name="Singh A."/>
            <person name="Dalal V."/>
            <person name="Srivastava S."/>
            <person name="Dixit A."/>
            <person name="Pal A.K."/>
            <person name="Ghazi I.A."/>
            <person name="Yadav M."/>
            <person name="Pandit A."/>
            <person name="Bhargava A."/>
            <person name="Sureshbabu K."/>
            <person name="Batra K."/>
            <person name="Sharma T.R."/>
            <person name="Mohapatra T."/>
            <person name="Singh N.K."/>
            <person name="Messing J."/>
            <person name="Nelson A.B."/>
            <person name="Fuks G."/>
            <person name="Kavchok S."/>
            <person name="Keizer G."/>
            <person name="Linton E."/>
            <person name="Llaca V."/>
            <person name="Song R."/>
            <person name="Tanyolac B."/>
            <person name="Young S."/>
            <person name="Ho-Il K."/>
            <person name="Hahn J.H."/>
            <person name="Sangsakoo G."/>
            <person name="Vanavichit A."/>
            <person name="de Mattos Luiz.A.T."/>
            <person name="Zimmer P.D."/>
            <person name="Malone G."/>
            <person name="Dellagostin O."/>
            <person name="de Oliveira A.C."/>
            <person name="Bevan M."/>
            <person name="Bancroft I."/>
            <person name="Minx P."/>
            <person name="Cordum H."/>
            <person name="Wilson R."/>
            <person name="Cheng Z."/>
            <person name="Jin W."/>
            <person name="Jiang J."/>
            <person name="Leong S.A."/>
            <person name="Iwama H."/>
            <person name="Gojobori T."/>
            <person name="Itoh T."/>
            <person name="Niimura Y."/>
            <person name="Fujii Y."/>
            <person name="Habara T."/>
            <person name="Sakai H."/>
            <person name="Sato Y."/>
            <person name="Wilson G."/>
            <person name="Kumar K."/>
            <person name="McCouch S."/>
            <person name="Juretic N."/>
            <person name="Hoen D."/>
            <person name="Wright S."/>
            <person name="Bruskiewich R."/>
            <person name="Bureau T."/>
            <person name="Miyao A."/>
            <person name="Hirochika H."/>
            <person name="Nishikawa T."/>
            <person name="Kadowaki K."/>
            <person name="Sugiura M."/>
            <person name="Burr B."/>
            <person name="Sasaki T."/>
        </authorList>
    </citation>
    <scope>NUCLEOTIDE SEQUENCE [LARGE SCALE GENOMIC DNA]</scope>
    <source>
        <strain evidence="3">cv. Nipponbare</strain>
    </source>
</reference>
<evidence type="ECO:0000313" key="2">
    <source>
        <dbReference type="EMBL" id="BAS75744.1"/>
    </source>
</evidence>
<evidence type="ECO:0000313" key="3">
    <source>
        <dbReference type="Proteomes" id="UP000059680"/>
    </source>
</evidence>
<accession>A0A0P0VBS6</accession>
<organism evidence="2 3">
    <name type="scientific">Oryza sativa subsp. japonica</name>
    <name type="common">Rice</name>
    <dbReference type="NCBI Taxonomy" id="39947"/>
    <lineage>
        <taxon>Eukaryota</taxon>
        <taxon>Viridiplantae</taxon>
        <taxon>Streptophyta</taxon>
        <taxon>Embryophyta</taxon>
        <taxon>Tracheophyta</taxon>
        <taxon>Spermatophyta</taxon>
        <taxon>Magnoliopsida</taxon>
        <taxon>Liliopsida</taxon>
        <taxon>Poales</taxon>
        <taxon>Poaceae</taxon>
        <taxon>BOP clade</taxon>
        <taxon>Oryzoideae</taxon>
        <taxon>Oryzeae</taxon>
        <taxon>Oryzinae</taxon>
        <taxon>Oryza</taxon>
        <taxon>Oryza sativa</taxon>
    </lineage>
</organism>
<sequence>MGHQSPSAQSSPDSPCTYTSILSFLFFLFLSLSDGGRGLHLRVLHHGSTQQNLLLSINFFMRSKKKIYLSKKKRCCFPV</sequence>
<dbReference type="InParanoid" id="A0A0P0VBS6"/>
<reference evidence="2 3" key="3">
    <citation type="journal article" date="2013" name="Rice">
        <title>Improvement of the Oryza sativa Nipponbare reference genome using next generation sequence and optical map data.</title>
        <authorList>
            <person name="Kawahara Y."/>
            <person name="de la Bastide M."/>
            <person name="Hamilton J.P."/>
            <person name="Kanamori H."/>
            <person name="McCombie W.R."/>
            <person name="Ouyang S."/>
            <person name="Schwartz D.C."/>
            <person name="Tanaka T."/>
            <person name="Wu J."/>
            <person name="Zhou S."/>
            <person name="Childs K.L."/>
            <person name="Davidson R.M."/>
            <person name="Lin H."/>
            <person name="Quesada-Ocampo L."/>
            <person name="Vaillancourt B."/>
            <person name="Sakai H."/>
            <person name="Lee S.S."/>
            <person name="Kim J."/>
            <person name="Numa H."/>
            <person name="Itoh T."/>
            <person name="Buell C.R."/>
            <person name="Matsumoto T."/>
        </authorList>
    </citation>
    <scope>NUCLEOTIDE SEQUENCE [LARGE SCALE GENOMIC DNA]</scope>
    <source>
        <strain evidence="3">cv. Nipponbare</strain>
    </source>
</reference>
<dbReference type="EMBL" id="AP014957">
    <property type="protein sequence ID" value="BAS75744.1"/>
    <property type="molecule type" value="Genomic_DNA"/>
</dbReference>
<dbReference type="PaxDb" id="39947-A0A0P0VBS6"/>
<feature type="transmembrane region" description="Helical" evidence="1">
    <location>
        <begin position="15"/>
        <end position="32"/>
    </location>
</feature>
<proteinExistence type="predicted"/>
<keyword evidence="3" id="KW-1185">Reference proteome</keyword>
<dbReference type="AlphaFoldDB" id="A0A0P0VBS6"/>
<dbReference type="Gramene" id="Os01t0900750-01">
    <property type="protein sequence ID" value="Os01t0900750-01"/>
    <property type="gene ID" value="Os01g0900750"/>
</dbReference>
<evidence type="ECO:0000256" key="1">
    <source>
        <dbReference type="SAM" id="Phobius"/>
    </source>
</evidence>
<keyword evidence="1" id="KW-1133">Transmembrane helix</keyword>